<keyword evidence="1" id="KW-1188">Viral release from host cell</keyword>
<dbReference type="Pfam" id="PF10145">
    <property type="entry name" value="PhageMin_Tail"/>
    <property type="match status" value="1"/>
</dbReference>
<dbReference type="PANTHER" id="PTHR37813:SF1">
    <property type="entry name" value="FELS-2 PROPHAGE PROTEIN"/>
    <property type="match status" value="1"/>
</dbReference>
<gene>
    <name evidence="3" type="ORF">C5748_16130</name>
</gene>
<dbReference type="PANTHER" id="PTHR37813">
    <property type="entry name" value="FELS-2 PROPHAGE PROTEIN"/>
    <property type="match status" value="1"/>
</dbReference>
<evidence type="ECO:0000259" key="2">
    <source>
        <dbReference type="Pfam" id="PF10145"/>
    </source>
</evidence>
<dbReference type="AlphaFoldDB" id="A0A2S9IP78"/>
<comment type="caution">
    <text evidence="3">The sequence shown here is derived from an EMBL/GenBank/DDBJ whole genome shotgun (WGS) entry which is preliminary data.</text>
</comment>
<evidence type="ECO:0000313" key="3">
    <source>
        <dbReference type="EMBL" id="PRD42325.1"/>
    </source>
</evidence>
<dbReference type="EMBL" id="PVBR01000012">
    <property type="protein sequence ID" value="PRD42325.1"/>
    <property type="molecule type" value="Genomic_DNA"/>
</dbReference>
<organism evidence="3 4">
    <name type="scientific">Phyllobacterium phragmitis</name>
    <dbReference type="NCBI Taxonomy" id="2670329"/>
    <lineage>
        <taxon>Bacteria</taxon>
        <taxon>Pseudomonadati</taxon>
        <taxon>Pseudomonadota</taxon>
        <taxon>Alphaproteobacteria</taxon>
        <taxon>Hyphomicrobiales</taxon>
        <taxon>Phyllobacteriaceae</taxon>
        <taxon>Phyllobacterium</taxon>
    </lineage>
</organism>
<dbReference type="InterPro" id="IPR010090">
    <property type="entry name" value="Phage_tape_meas"/>
</dbReference>
<accession>A0A2S9IP78</accession>
<evidence type="ECO:0000256" key="1">
    <source>
        <dbReference type="ARBA" id="ARBA00022612"/>
    </source>
</evidence>
<protein>
    <submittedName>
        <fullName evidence="3">Phage tail tape measure protein</fullName>
    </submittedName>
</protein>
<reference evidence="3 4" key="1">
    <citation type="submission" date="2018-02" db="EMBL/GenBank/DDBJ databases">
        <title>The draft genome of Phyllobacterium sp. 1N-3.</title>
        <authorList>
            <person name="Liu L."/>
            <person name="Li L."/>
            <person name="Zhang X."/>
            <person name="Wang T."/>
            <person name="Liang L."/>
        </authorList>
    </citation>
    <scope>NUCLEOTIDE SEQUENCE [LARGE SCALE GENOMIC DNA]</scope>
    <source>
        <strain evidence="3 4">1N-3</strain>
    </source>
</reference>
<evidence type="ECO:0000313" key="4">
    <source>
        <dbReference type="Proteomes" id="UP000239434"/>
    </source>
</evidence>
<proteinExistence type="predicted"/>
<feature type="domain" description="Phage tail tape measure protein" evidence="2">
    <location>
        <begin position="97"/>
        <end position="297"/>
    </location>
</feature>
<keyword evidence="4" id="KW-1185">Reference proteome</keyword>
<dbReference type="RefSeq" id="WP_105742964.1">
    <property type="nucleotide sequence ID" value="NZ_PVBR01000012.1"/>
</dbReference>
<dbReference type="NCBIfam" id="TIGR01760">
    <property type="entry name" value="tape_meas_TP901"/>
    <property type="match status" value="1"/>
</dbReference>
<sequence>MAVMTSSLIVSLIDRVTAPARGIAATLGRLKAAQERNSRQLDAMRGRMVEAAAVGYALAKAVGAPVKAAIEFESAMADVRKVVDFPTPAAFKAMGNDLIDMSRRIPIAATGLAAIAAEAGAAGMEAGELLAFTEMAAKVGVAFDIGASQAGNALALLKTALGLSVADTGALADAINHLSNNMAAKAPQILDYMNRVGATGEQYGFTAEQTAAIGSAMIASGAQAEVASTSFRNVGRALTKGEAATKSQRIAYKTLGLDAVKVSKSMQKNAAGTLRDVLTRIKKLPRYMQAATLSQLFVGQLEIQAVPLPRCSLRR</sequence>
<dbReference type="Proteomes" id="UP000239434">
    <property type="component" value="Unassembled WGS sequence"/>
</dbReference>
<name>A0A2S9IP78_9HYPH</name>